<organism evidence="1 2">
    <name type="scientific">Heliobacterium chlorum</name>
    <dbReference type="NCBI Taxonomy" id="2698"/>
    <lineage>
        <taxon>Bacteria</taxon>
        <taxon>Bacillati</taxon>
        <taxon>Bacillota</taxon>
        <taxon>Clostridia</taxon>
        <taxon>Eubacteriales</taxon>
        <taxon>Heliobacteriaceae</taxon>
        <taxon>Heliobacterium</taxon>
    </lineage>
</organism>
<comment type="caution">
    <text evidence="1">The sequence shown here is derived from an EMBL/GenBank/DDBJ whole genome shotgun (WGS) entry which is preliminary data.</text>
</comment>
<gene>
    <name evidence="1" type="ORF">H1S01_15685</name>
</gene>
<proteinExistence type="predicted"/>
<accession>A0ABR7T561</accession>
<reference evidence="1 2" key="1">
    <citation type="submission" date="2020-07" db="EMBL/GenBank/DDBJ databases">
        <title>Draft whole-genome sequence of Heliobacterium chlorum DSM 3682, type strain.</title>
        <authorList>
            <person name="Kyndt J.A."/>
            <person name="Meyer T.E."/>
            <person name="Imhoff J.F."/>
        </authorList>
    </citation>
    <scope>NUCLEOTIDE SEQUENCE [LARGE SCALE GENOMIC DNA]</scope>
    <source>
        <strain evidence="1 2">DSM 3682</strain>
    </source>
</reference>
<keyword evidence="2" id="KW-1185">Reference proteome</keyword>
<dbReference type="Proteomes" id="UP000617402">
    <property type="component" value="Unassembled WGS sequence"/>
</dbReference>
<sequence length="175" mass="19843">MAQAALYDFYRMEGRTIKEFARDIAQGTKTEAEIIALYVDYWRQKTGEVLTVKNNGCDNSGRLLMNARVNLNADYLLNGKPVEVKFNNSVLNAFRFKADQLESYLKQGASVIWVNGWQTPSPVFTVLKTRQLEAIKQSGEPLPFTHWGGKLCYELSAADYIWTALKGKERYGKCG</sequence>
<dbReference type="EMBL" id="JACVHF010000021">
    <property type="protein sequence ID" value="MBC9785927.1"/>
    <property type="molecule type" value="Genomic_DNA"/>
</dbReference>
<protein>
    <submittedName>
        <fullName evidence="1">Uncharacterized protein</fullName>
    </submittedName>
</protein>
<evidence type="ECO:0000313" key="1">
    <source>
        <dbReference type="EMBL" id="MBC9785927.1"/>
    </source>
</evidence>
<name>A0ABR7T561_HELCL</name>
<dbReference type="RefSeq" id="WP_188041358.1">
    <property type="nucleotide sequence ID" value="NZ_JACVHF010000021.1"/>
</dbReference>
<evidence type="ECO:0000313" key="2">
    <source>
        <dbReference type="Proteomes" id="UP000617402"/>
    </source>
</evidence>